<dbReference type="Gramene" id="CMK042CT">
    <property type="protein sequence ID" value="CMK042CT"/>
    <property type="gene ID" value="CMK042C"/>
</dbReference>
<dbReference type="KEGG" id="cme:CYME_CMK042C"/>
<dbReference type="Proteomes" id="UP000007014">
    <property type="component" value="Chromosome 11"/>
</dbReference>
<dbReference type="HOGENOM" id="CLU_478492_0_0_1"/>
<gene>
    <name evidence="2" type="ORF">CYME_CMK042C</name>
</gene>
<accession>M1VHN7</accession>
<proteinExistence type="predicted"/>
<evidence type="ECO:0000313" key="2">
    <source>
        <dbReference type="EMBL" id="BAM80438.1"/>
    </source>
</evidence>
<dbReference type="EMBL" id="AP006493">
    <property type="protein sequence ID" value="BAM80438.1"/>
    <property type="molecule type" value="Genomic_DNA"/>
</dbReference>
<sequence>MDLALPHFPSTERKRSDSSGRVEQRARVADFQQNVNVSQSGNCVEGCSVPPRVLPKRPILKQRRPVDKSPDSTYLSSTSGNPRCIRFESVVRVINDGSSSPLKEGTVAYVGEWLRAELVEKRLEQVFSKPASLLTPQDIYDVVYAQSESMLSAVHVYDPAGPPVQKTTSTTQVFGVAPPEPREDSAYELSNMDKDTDDQPEDPEVKSVPETAPVLESLGMRHTQRSSSTVATGIFWCFRRSTVRSDDPTRSKVSMEKEFPRTSVSRNEKPNDFDLSSPEKTTEETLAGMEACVSPAQRRSTSLGLVPDFDCERIYAHLHTERIRILAMDLVKYRAGNVFHDACIAFICRSLLPHRVTEICTGEPIQFQWLKELGCSVCDTSILFGPYSMLAMLLTLQYISSHLRVSRRLLQSDVTQTIGSAQACTDVESQEVIGLSQGPQDRTGCGASGIRLGGCTASSAKPEELTMNQKRDRFYFLELCLRLATALIHLLRHGRLNAICNYTDRVRLALDLLLAGWLADFWKRWERGRIRSVEAYILAAQKKIADGIGVLAMIRAGTRTEDASAIALYD</sequence>
<evidence type="ECO:0000313" key="3">
    <source>
        <dbReference type="Proteomes" id="UP000007014"/>
    </source>
</evidence>
<feature type="region of interest" description="Disordered" evidence="1">
    <location>
        <begin position="1"/>
        <end position="25"/>
    </location>
</feature>
<keyword evidence="3" id="KW-1185">Reference proteome</keyword>
<reference evidence="2 3" key="2">
    <citation type="journal article" date="2007" name="BMC Biol.">
        <title>A 100%-complete sequence reveals unusually simple genomic features in the hot-spring red alga Cyanidioschyzon merolae.</title>
        <authorList>
            <person name="Nozaki H."/>
            <person name="Takano H."/>
            <person name="Misumi O."/>
            <person name="Terasawa K."/>
            <person name="Matsuzaki M."/>
            <person name="Maruyama S."/>
            <person name="Nishida K."/>
            <person name="Yagisawa F."/>
            <person name="Yoshida Y."/>
            <person name="Fujiwara T."/>
            <person name="Takio S."/>
            <person name="Tamura K."/>
            <person name="Chung S.J."/>
            <person name="Nakamura S."/>
            <person name="Kuroiwa H."/>
            <person name="Tanaka K."/>
            <person name="Sato N."/>
            <person name="Kuroiwa T."/>
        </authorList>
    </citation>
    <scope>NUCLEOTIDE SEQUENCE [LARGE SCALE GENOMIC DNA]</scope>
    <source>
        <strain evidence="2 3">10D</strain>
    </source>
</reference>
<evidence type="ECO:0000256" key="1">
    <source>
        <dbReference type="SAM" id="MobiDB-lite"/>
    </source>
</evidence>
<organism evidence="2 3">
    <name type="scientific">Cyanidioschyzon merolae (strain NIES-3377 / 10D)</name>
    <name type="common">Unicellular red alga</name>
    <dbReference type="NCBI Taxonomy" id="280699"/>
    <lineage>
        <taxon>Eukaryota</taxon>
        <taxon>Rhodophyta</taxon>
        <taxon>Bangiophyceae</taxon>
        <taxon>Cyanidiales</taxon>
        <taxon>Cyanidiaceae</taxon>
        <taxon>Cyanidioschyzon</taxon>
    </lineage>
</organism>
<feature type="compositionally biased region" description="Basic and acidic residues" evidence="1">
    <location>
        <begin position="10"/>
        <end position="25"/>
    </location>
</feature>
<reference evidence="2 3" key="1">
    <citation type="journal article" date="2004" name="Nature">
        <title>Genome sequence of the ultrasmall unicellular red alga Cyanidioschyzon merolae 10D.</title>
        <authorList>
            <person name="Matsuzaki M."/>
            <person name="Misumi O."/>
            <person name="Shin-i T."/>
            <person name="Maruyama S."/>
            <person name="Takahara M."/>
            <person name="Miyagishima S."/>
            <person name="Mori T."/>
            <person name="Nishida K."/>
            <person name="Yagisawa F."/>
            <person name="Nishida K."/>
            <person name="Yoshida Y."/>
            <person name="Nishimura Y."/>
            <person name="Nakao S."/>
            <person name="Kobayashi T."/>
            <person name="Momoyama Y."/>
            <person name="Higashiyama T."/>
            <person name="Minoda A."/>
            <person name="Sano M."/>
            <person name="Nomoto H."/>
            <person name="Oishi K."/>
            <person name="Hayashi H."/>
            <person name="Ohta F."/>
            <person name="Nishizaka S."/>
            <person name="Haga S."/>
            <person name="Miura S."/>
            <person name="Morishita T."/>
            <person name="Kabeya Y."/>
            <person name="Terasawa K."/>
            <person name="Suzuki Y."/>
            <person name="Ishii Y."/>
            <person name="Asakawa S."/>
            <person name="Takano H."/>
            <person name="Ohta N."/>
            <person name="Kuroiwa H."/>
            <person name="Tanaka K."/>
            <person name="Shimizu N."/>
            <person name="Sugano S."/>
            <person name="Sato N."/>
            <person name="Nozaki H."/>
            <person name="Ogasawara N."/>
            <person name="Kohara Y."/>
            <person name="Kuroiwa T."/>
        </authorList>
    </citation>
    <scope>NUCLEOTIDE SEQUENCE [LARGE SCALE GENOMIC DNA]</scope>
    <source>
        <strain evidence="2 3">10D</strain>
    </source>
</reference>
<feature type="region of interest" description="Disordered" evidence="1">
    <location>
        <begin position="166"/>
        <end position="210"/>
    </location>
</feature>
<feature type="region of interest" description="Disordered" evidence="1">
    <location>
        <begin position="58"/>
        <end position="78"/>
    </location>
</feature>
<dbReference type="GeneID" id="16994306"/>
<feature type="compositionally biased region" description="Basic and acidic residues" evidence="1">
    <location>
        <begin position="245"/>
        <end position="272"/>
    </location>
</feature>
<dbReference type="OrthoDB" id="10483460at2759"/>
<feature type="region of interest" description="Disordered" evidence="1">
    <location>
        <begin position="245"/>
        <end position="279"/>
    </location>
</feature>
<dbReference type="AlphaFoldDB" id="M1VHN7"/>
<name>M1VHN7_CYAM1</name>
<dbReference type="RefSeq" id="XP_005536474.1">
    <property type="nucleotide sequence ID" value="XM_005536417.1"/>
</dbReference>
<protein>
    <submittedName>
        <fullName evidence="2">Uncharacterized protein</fullName>
    </submittedName>
</protein>